<dbReference type="EMBL" id="MIQH01000397">
    <property type="protein sequence ID" value="OIR25171.1"/>
    <property type="molecule type" value="Genomic_DNA"/>
</dbReference>
<gene>
    <name evidence="1" type="ORF">BGC33_05585</name>
</gene>
<proteinExistence type="predicted"/>
<protein>
    <submittedName>
        <fullName evidence="1">Uncharacterized protein</fullName>
    </submittedName>
</protein>
<sequence>MIFICIAEKYITIAITSLGYVVWNVGKYDSNLSLAFGYSIIKRVVSPYFPNIEIANIVLSLSPSVFAKNISPTHRFSGCFL</sequence>
<evidence type="ECO:0000313" key="1">
    <source>
        <dbReference type="EMBL" id="OIR25171.1"/>
    </source>
</evidence>
<evidence type="ECO:0000313" key="2">
    <source>
        <dbReference type="Proteomes" id="UP000182798"/>
    </source>
</evidence>
<reference evidence="2" key="1">
    <citation type="submission" date="2016-09" db="EMBL/GenBank/DDBJ databases">
        <title>Genome Sequence of Bathymodiolus thermophilus sulfur-oxidizing gill endosymbiont.</title>
        <authorList>
            <person name="Ponnudurai R."/>
            <person name="Kleiner M."/>
            <person name="Sayavedra L."/>
            <person name="Thuermer A."/>
            <person name="Felbeck H."/>
            <person name="Schlueter R."/>
            <person name="Schweder T."/>
            <person name="Markert S."/>
        </authorList>
    </citation>
    <scope>NUCLEOTIDE SEQUENCE [LARGE SCALE GENOMIC DNA]</scope>
    <source>
        <strain evidence="2">BAT/CrabSpa'14</strain>
    </source>
</reference>
<accession>A0A1J5TWF2</accession>
<name>A0A1J5TWF2_9GAMM</name>
<organism evidence="1 2">
    <name type="scientific">Bathymodiolus thermophilus thioautotrophic gill symbiont</name>
    <dbReference type="NCBI Taxonomy" id="2360"/>
    <lineage>
        <taxon>Bacteria</taxon>
        <taxon>Pseudomonadati</taxon>
        <taxon>Pseudomonadota</taxon>
        <taxon>Gammaproteobacteria</taxon>
        <taxon>sulfur-oxidizing symbionts</taxon>
    </lineage>
</organism>
<dbReference type="AlphaFoldDB" id="A0A1J5TWF2"/>
<dbReference type="Proteomes" id="UP000182798">
    <property type="component" value="Unassembled WGS sequence"/>
</dbReference>
<comment type="caution">
    <text evidence="1">The sequence shown here is derived from an EMBL/GenBank/DDBJ whole genome shotgun (WGS) entry which is preliminary data.</text>
</comment>